<protein>
    <submittedName>
        <fullName evidence="5">DegT/DnrJ/EryC1/StrS family aminotransferase</fullName>
    </submittedName>
</protein>
<evidence type="ECO:0000256" key="1">
    <source>
        <dbReference type="ARBA" id="ARBA00037999"/>
    </source>
</evidence>
<dbReference type="Pfam" id="PF01041">
    <property type="entry name" value="DegT_DnrJ_EryC1"/>
    <property type="match status" value="1"/>
</dbReference>
<dbReference type="AlphaFoldDB" id="A0A9X1IS61"/>
<proteinExistence type="inferred from homology"/>
<evidence type="ECO:0000256" key="3">
    <source>
        <dbReference type="PIRSR" id="PIRSR000390-2"/>
    </source>
</evidence>
<keyword evidence="5" id="KW-0808">Transferase</keyword>
<dbReference type="GO" id="GO:0030170">
    <property type="term" value="F:pyridoxal phosphate binding"/>
    <property type="evidence" value="ECO:0007669"/>
    <property type="project" value="TreeGrafter"/>
</dbReference>
<comment type="caution">
    <text evidence="5">The sequence shown here is derived from an EMBL/GenBank/DDBJ whole genome shotgun (WGS) entry which is preliminary data.</text>
</comment>
<gene>
    <name evidence="5" type="ORF">KK488_14250</name>
</gene>
<keyword evidence="5" id="KW-0032">Aminotransferase</keyword>
<dbReference type="PANTHER" id="PTHR30244:SF34">
    <property type="entry name" value="DTDP-4-AMINO-4,6-DIDEOXYGALACTOSE TRANSAMINASE"/>
    <property type="match status" value="1"/>
</dbReference>
<dbReference type="GO" id="GO:0008483">
    <property type="term" value="F:transaminase activity"/>
    <property type="evidence" value="ECO:0007669"/>
    <property type="project" value="UniProtKB-KW"/>
</dbReference>
<feature type="active site" description="Proton acceptor" evidence="2">
    <location>
        <position position="192"/>
    </location>
</feature>
<dbReference type="Proteomes" id="UP001138757">
    <property type="component" value="Unassembled WGS sequence"/>
</dbReference>
<dbReference type="InterPro" id="IPR000653">
    <property type="entry name" value="DegT/StrS_aminotransferase"/>
</dbReference>
<name>A0A9X1IS61_9SPHN</name>
<evidence type="ECO:0000313" key="6">
    <source>
        <dbReference type="Proteomes" id="UP001138757"/>
    </source>
</evidence>
<dbReference type="InterPro" id="IPR015424">
    <property type="entry name" value="PyrdxlP-dep_Trfase"/>
</dbReference>
<evidence type="ECO:0000256" key="4">
    <source>
        <dbReference type="RuleBase" id="RU004508"/>
    </source>
</evidence>
<dbReference type="InterPro" id="IPR015421">
    <property type="entry name" value="PyrdxlP-dep_Trfase_major"/>
</dbReference>
<dbReference type="PANTHER" id="PTHR30244">
    <property type="entry name" value="TRANSAMINASE"/>
    <property type="match status" value="1"/>
</dbReference>
<dbReference type="Gene3D" id="3.40.640.10">
    <property type="entry name" value="Type I PLP-dependent aspartate aminotransferase-like (Major domain)"/>
    <property type="match status" value="1"/>
</dbReference>
<accession>A0A9X1IS61</accession>
<sequence length="377" mass="41010">MSQSAQPKFAIQSVVPDLPEPADYLPWLERMHQSGYYSNFGPLCREFSHRMLGEFGSDAEECVPCGSATAGLSAALVACKVERPVLIPAFTFPATLSAVRAAGLEAIVMDVASDDWVPHPDQVDEALTMSGAGAIILVAPFGIRFDFSVHIDVCRRHGAIIIIDCAAGMGVPRVNFCEAADLFEVFSLHATKPFGVGEGGLVFCHSSRRDAVQSALNFALSSYQSEAGPHWGFNGKISEMHIAVALAQLERYRGVIARRQLFAKACFAMLTQFSTLVTPAQDSIAPWQIFPVAMPSERAADLFVENAGSEGMEIRRYYRPSLSRWPRVRLVGACPISEDLAARMVALPVRGSATAVEAQPILDRLSSSLRYTLNRIE</sequence>
<dbReference type="RefSeq" id="WP_214624370.1">
    <property type="nucleotide sequence ID" value="NZ_JAHGAW010000009.1"/>
</dbReference>
<evidence type="ECO:0000256" key="2">
    <source>
        <dbReference type="PIRSR" id="PIRSR000390-1"/>
    </source>
</evidence>
<dbReference type="SUPFAM" id="SSF53383">
    <property type="entry name" value="PLP-dependent transferases"/>
    <property type="match status" value="1"/>
</dbReference>
<dbReference type="GO" id="GO:0000271">
    <property type="term" value="P:polysaccharide biosynthetic process"/>
    <property type="evidence" value="ECO:0007669"/>
    <property type="project" value="TreeGrafter"/>
</dbReference>
<reference evidence="5" key="1">
    <citation type="submission" date="2021-05" db="EMBL/GenBank/DDBJ databases">
        <title>Genome of Sphingobium sp. strain.</title>
        <authorList>
            <person name="Fan R."/>
        </authorList>
    </citation>
    <scope>NUCLEOTIDE SEQUENCE</scope>
    <source>
        <strain evidence="5">H33</strain>
    </source>
</reference>
<keyword evidence="3 4" id="KW-0663">Pyridoxal phosphate</keyword>
<dbReference type="EMBL" id="JAHGAW010000009">
    <property type="protein sequence ID" value="MBT2188113.1"/>
    <property type="molecule type" value="Genomic_DNA"/>
</dbReference>
<organism evidence="5 6">
    <name type="scientific">Sphingobium nicotianae</name>
    <dbReference type="NCBI Taxonomy" id="2782607"/>
    <lineage>
        <taxon>Bacteria</taxon>
        <taxon>Pseudomonadati</taxon>
        <taxon>Pseudomonadota</taxon>
        <taxon>Alphaproteobacteria</taxon>
        <taxon>Sphingomonadales</taxon>
        <taxon>Sphingomonadaceae</taxon>
        <taxon>Sphingobium</taxon>
    </lineage>
</organism>
<keyword evidence="6" id="KW-1185">Reference proteome</keyword>
<evidence type="ECO:0000313" key="5">
    <source>
        <dbReference type="EMBL" id="MBT2188113.1"/>
    </source>
</evidence>
<dbReference type="PIRSF" id="PIRSF000390">
    <property type="entry name" value="PLP_StrS"/>
    <property type="match status" value="1"/>
</dbReference>
<feature type="modified residue" description="N6-(pyridoxal phosphate)lysine" evidence="3">
    <location>
        <position position="192"/>
    </location>
</feature>
<comment type="similarity">
    <text evidence="1 4">Belongs to the DegT/DnrJ/EryC1 family.</text>
</comment>